<accession>A0ACB5T4D7</accession>
<keyword evidence="2" id="KW-1185">Reference proteome</keyword>
<dbReference type="Proteomes" id="UP001165064">
    <property type="component" value="Unassembled WGS sequence"/>
</dbReference>
<proteinExistence type="predicted"/>
<dbReference type="EMBL" id="BSXS01003295">
    <property type="protein sequence ID" value="GME81001.1"/>
    <property type="molecule type" value="Genomic_DNA"/>
</dbReference>
<reference evidence="1" key="1">
    <citation type="submission" date="2023-04" db="EMBL/GenBank/DDBJ databases">
        <title>Ambrosiozyma monospora NBRC 10751.</title>
        <authorList>
            <person name="Ichikawa N."/>
            <person name="Sato H."/>
            <person name="Tonouchi N."/>
        </authorList>
    </citation>
    <scope>NUCLEOTIDE SEQUENCE</scope>
    <source>
        <strain evidence="1">NBRC 10751</strain>
    </source>
</reference>
<protein>
    <submittedName>
        <fullName evidence="1">Unnamed protein product</fullName>
    </submittedName>
</protein>
<name>A0ACB5T4D7_AMBMO</name>
<gene>
    <name evidence="1" type="ORF">Amon02_000470600</name>
</gene>
<evidence type="ECO:0000313" key="1">
    <source>
        <dbReference type="EMBL" id="GME81001.1"/>
    </source>
</evidence>
<evidence type="ECO:0000313" key="2">
    <source>
        <dbReference type="Proteomes" id="UP001165064"/>
    </source>
</evidence>
<organism evidence="1 2">
    <name type="scientific">Ambrosiozyma monospora</name>
    <name type="common">Yeast</name>
    <name type="synonym">Endomycopsis monosporus</name>
    <dbReference type="NCBI Taxonomy" id="43982"/>
    <lineage>
        <taxon>Eukaryota</taxon>
        <taxon>Fungi</taxon>
        <taxon>Dikarya</taxon>
        <taxon>Ascomycota</taxon>
        <taxon>Saccharomycotina</taxon>
        <taxon>Pichiomycetes</taxon>
        <taxon>Pichiales</taxon>
        <taxon>Pichiaceae</taxon>
        <taxon>Ambrosiozyma</taxon>
    </lineage>
</organism>
<comment type="caution">
    <text evidence="1">The sequence shown here is derived from an EMBL/GenBank/DDBJ whole genome shotgun (WGS) entry which is preliminary data.</text>
</comment>
<sequence>MTSSNTQIIFHPLSLLNISDILQRVSVCQTPSPLVGILLGISSIDEDEQPPLLKKSILMSFDVSSFESSALVEKLKLLEQVYAHMKLIGFFHISNNLSLSSPNFQFNDEEITVVKTLQKLSEELKQLHPSYIEQDLIHLIFSSDPSLPQQQQSNGTKNAFLPLKVVNLINPDLQYQNLEVKMIQSEKVAMNSIAKANQTTTASFADGKDVHLFEQSTKNVQAGLLNLQDQLNTILSYLKAIQNGEVSLYGEDGDLKQYQLVKNIDLVVKKLKSIKRTDTETDVKERQLMSALVNESLIKENLNLMVELGASDKA</sequence>